<evidence type="ECO:0000256" key="3">
    <source>
        <dbReference type="ARBA" id="ARBA00038471"/>
    </source>
</evidence>
<dbReference type="EMBL" id="JABWDY010041295">
    <property type="protein sequence ID" value="KAF5177527.1"/>
    <property type="molecule type" value="Genomic_DNA"/>
</dbReference>
<evidence type="ECO:0008006" key="6">
    <source>
        <dbReference type="Google" id="ProtNLM"/>
    </source>
</evidence>
<dbReference type="InterPro" id="IPR052421">
    <property type="entry name" value="PCW_Enzyme_Inhibitor"/>
</dbReference>
<comment type="similarity">
    <text evidence="3">Belongs to the PMEI family.</text>
</comment>
<dbReference type="Gene3D" id="1.20.140.40">
    <property type="entry name" value="Invertase/pectin methylesterase inhibitor family protein"/>
    <property type="match status" value="1"/>
</dbReference>
<dbReference type="PANTHER" id="PTHR36710:SF18">
    <property type="entry name" value="PECTINESTERASE INHIBITOR 5-RELATED"/>
    <property type="match status" value="1"/>
</dbReference>
<keyword evidence="5" id="KW-1185">Reference proteome</keyword>
<sequence length="90" mass="9803">MLESAANIQEQLNSCLDSYLMLVADGYHANEAFNKKDYTGMLVNGQAISAGATKCEDVFKASPSPSYLTDRNLKMAILGQMIATMSTKFN</sequence>
<dbReference type="InterPro" id="IPR035513">
    <property type="entry name" value="Invertase/methylesterase_inhib"/>
</dbReference>
<keyword evidence="1" id="KW-0732">Signal</keyword>
<accession>A0A7J6UY51</accession>
<protein>
    <recommendedName>
        <fullName evidence="6">Pectinesterase inhibitor domain-containing protein</fullName>
    </recommendedName>
</protein>
<comment type="caution">
    <text evidence="4">The sequence shown here is derived from an EMBL/GenBank/DDBJ whole genome shotgun (WGS) entry which is preliminary data.</text>
</comment>
<proteinExistence type="inferred from homology"/>
<gene>
    <name evidence="4" type="ORF">FRX31_032887</name>
</gene>
<evidence type="ECO:0000256" key="1">
    <source>
        <dbReference type="ARBA" id="ARBA00022729"/>
    </source>
</evidence>
<evidence type="ECO:0000313" key="5">
    <source>
        <dbReference type="Proteomes" id="UP000554482"/>
    </source>
</evidence>
<dbReference type="Proteomes" id="UP000554482">
    <property type="component" value="Unassembled WGS sequence"/>
</dbReference>
<name>A0A7J6UY51_THATH</name>
<dbReference type="SUPFAM" id="SSF101148">
    <property type="entry name" value="Plant invertase/pectin methylesterase inhibitor"/>
    <property type="match status" value="1"/>
</dbReference>
<dbReference type="PANTHER" id="PTHR36710">
    <property type="entry name" value="PECTINESTERASE INHIBITOR-LIKE"/>
    <property type="match status" value="1"/>
</dbReference>
<keyword evidence="2" id="KW-1015">Disulfide bond</keyword>
<reference evidence="4 5" key="1">
    <citation type="submission" date="2020-06" db="EMBL/GenBank/DDBJ databases">
        <title>Transcriptomic and genomic resources for Thalictrum thalictroides and T. hernandezii: Facilitating candidate gene discovery in an emerging model plant lineage.</title>
        <authorList>
            <person name="Arias T."/>
            <person name="Riano-Pachon D.M."/>
            <person name="Di Stilio V.S."/>
        </authorList>
    </citation>
    <scope>NUCLEOTIDE SEQUENCE [LARGE SCALE GENOMIC DNA]</scope>
    <source>
        <strain evidence="5">cv. WT478/WT964</strain>
        <tissue evidence="4">Leaves</tissue>
    </source>
</reference>
<evidence type="ECO:0000256" key="2">
    <source>
        <dbReference type="ARBA" id="ARBA00023157"/>
    </source>
</evidence>
<evidence type="ECO:0000313" key="4">
    <source>
        <dbReference type="EMBL" id="KAF5177527.1"/>
    </source>
</evidence>
<organism evidence="4 5">
    <name type="scientific">Thalictrum thalictroides</name>
    <name type="common">Rue-anemone</name>
    <name type="synonym">Anemone thalictroides</name>
    <dbReference type="NCBI Taxonomy" id="46969"/>
    <lineage>
        <taxon>Eukaryota</taxon>
        <taxon>Viridiplantae</taxon>
        <taxon>Streptophyta</taxon>
        <taxon>Embryophyta</taxon>
        <taxon>Tracheophyta</taxon>
        <taxon>Spermatophyta</taxon>
        <taxon>Magnoliopsida</taxon>
        <taxon>Ranunculales</taxon>
        <taxon>Ranunculaceae</taxon>
        <taxon>Thalictroideae</taxon>
        <taxon>Thalictrum</taxon>
    </lineage>
</organism>
<dbReference type="AlphaFoldDB" id="A0A7J6UY51"/>